<dbReference type="GO" id="GO:0007309">
    <property type="term" value="P:oocyte axis specification"/>
    <property type="evidence" value="ECO:0007669"/>
    <property type="project" value="TreeGrafter"/>
</dbReference>
<keyword evidence="2" id="KW-0963">Cytoplasm</keyword>
<dbReference type="InterPro" id="IPR052139">
    <property type="entry name" value="Methylosome_Comp_WDR77"/>
</dbReference>
<evidence type="ECO:0000313" key="3">
    <source>
        <dbReference type="Proteomes" id="UP000192223"/>
    </source>
</evidence>
<evidence type="ECO:0000313" key="4">
    <source>
        <dbReference type="RefSeq" id="XP_018333824.1"/>
    </source>
</evidence>
<dbReference type="GeneID" id="108742952"/>
<dbReference type="FunCoup" id="A0A1W4XCU4">
    <property type="interactions" value="372"/>
</dbReference>
<dbReference type="PANTHER" id="PTHR46853">
    <property type="entry name" value="METHYLOSOME PROTEIN 50"/>
    <property type="match status" value="1"/>
</dbReference>
<dbReference type="InterPro" id="IPR036322">
    <property type="entry name" value="WD40_repeat_dom_sf"/>
</dbReference>
<gene>
    <name evidence="4" type="primary">LOC108742952</name>
</gene>
<protein>
    <submittedName>
        <fullName evidence="4">Uncharacterized protein LOC108742952</fullName>
    </submittedName>
</protein>
<dbReference type="PANTHER" id="PTHR46853:SF1">
    <property type="entry name" value="METHYLOSOME PROTEIN 50"/>
    <property type="match status" value="1"/>
</dbReference>
<proteinExistence type="predicted"/>
<reference evidence="4" key="1">
    <citation type="submission" date="2025-08" db="UniProtKB">
        <authorList>
            <consortium name="RefSeq"/>
        </authorList>
    </citation>
    <scope>IDENTIFICATION</scope>
    <source>
        <tissue evidence="4">Entire body</tissue>
    </source>
</reference>
<sequence>MELKDEIEQVVIYPPNRPLEREFTPSTEPVLYQYLFFIDVNKRGQFLVGCSNITGSYWEGTLFFYKDGLSAIEHNYSNYFISNSSIADGKFFTDNMLLVVEDSGGLRLLKVPNNPNSPLKCEALLNTVDGIEKIAVWKDSNNVISCSDNSIHLWTINDDLLTNPVKEFRNYHTEPVTDIATKVDDEGLFASVSMDRKAVLWDIRQPITPASVLYANEFGSLTAIAWNESNSNYMAVGSEGGDIYMLDIRQPKDYVNVAHGFECKVHHLKFNDGSYLAAAGDSPGFLVLESDDDKLTPIYRNRVHKGFVRGFSWHNKFLYSCGFDGKVLKHNVFDSF</sequence>
<dbReference type="InterPro" id="IPR015943">
    <property type="entry name" value="WD40/YVTN_repeat-like_dom_sf"/>
</dbReference>
<evidence type="ECO:0000256" key="1">
    <source>
        <dbReference type="ARBA" id="ARBA00004496"/>
    </source>
</evidence>
<organism evidence="3 4">
    <name type="scientific">Agrilus planipennis</name>
    <name type="common">Emerald ash borer</name>
    <name type="synonym">Agrilus marcopoli</name>
    <dbReference type="NCBI Taxonomy" id="224129"/>
    <lineage>
        <taxon>Eukaryota</taxon>
        <taxon>Metazoa</taxon>
        <taxon>Ecdysozoa</taxon>
        <taxon>Arthropoda</taxon>
        <taxon>Hexapoda</taxon>
        <taxon>Insecta</taxon>
        <taxon>Pterygota</taxon>
        <taxon>Neoptera</taxon>
        <taxon>Endopterygota</taxon>
        <taxon>Coleoptera</taxon>
        <taxon>Polyphaga</taxon>
        <taxon>Elateriformia</taxon>
        <taxon>Buprestoidea</taxon>
        <taxon>Buprestidae</taxon>
        <taxon>Agrilinae</taxon>
        <taxon>Agrilus</taxon>
    </lineage>
</organism>
<dbReference type="InterPro" id="IPR001680">
    <property type="entry name" value="WD40_rpt"/>
</dbReference>
<dbReference type="AlphaFoldDB" id="A0A1W4XCU4"/>
<dbReference type="InParanoid" id="A0A1W4XCU4"/>
<dbReference type="Pfam" id="PF00400">
    <property type="entry name" value="WD40"/>
    <property type="match status" value="2"/>
</dbReference>
<dbReference type="OrthoDB" id="10260946at2759"/>
<name>A0A1W4XCU4_AGRPL</name>
<dbReference type="GO" id="GO:0034709">
    <property type="term" value="C:methylosome"/>
    <property type="evidence" value="ECO:0007669"/>
    <property type="project" value="TreeGrafter"/>
</dbReference>
<dbReference type="RefSeq" id="XP_018333824.1">
    <property type="nucleotide sequence ID" value="XM_018478322.2"/>
</dbReference>
<accession>A0A1W4XCU4</accession>
<dbReference type="Gene3D" id="2.130.10.10">
    <property type="entry name" value="YVTN repeat-like/Quinoprotein amine dehydrogenase"/>
    <property type="match status" value="1"/>
</dbReference>
<dbReference type="KEGG" id="apln:108742952"/>
<dbReference type="SUPFAM" id="SSF50978">
    <property type="entry name" value="WD40 repeat-like"/>
    <property type="match status" value="1"/>
</dbReference>
<comment type="subcellular location">
    <subcellularLocation>
        <location evidence="1">Cytoplasm</location>
    </subcellularLocation>
</comment>
<dbReference type="STRING" id="224129.A0A1W4XCU4"/>
<dbReference type="SMART" id="SM00320">
    <property type="entry name" value="WD40"/>
    <property type="match status" value="4"/>
</dbReference>
<dbReference type="Proteomes" id="UP000192223">
    <property type="component" value="Unplaced"/>
</dbReference>
<keyword evidence="3" id="KW-1185">Reference proteome</keyword>
<evidence type="ECO:0000256" key="2">
    <source>
        <dbReference type="ARBA" id="ARBA00022490"/>
    </source>
</evidence>